<dbReference type="Proteomes" id="UP000076078">
    <property type="component" value="Unassembled WGS sequence"/>
</dbReference>
<name>A0A151ZJQ9_TIELA</name>
<organism evidence="1 2">
    <name type="scientific">Tieghemostelium lacteum</name>
    <name type="common">Slime mold</name>
    <name type="synonym">Dictyostelium lacteum</name>
    <dbReference type="NCBI Taxonomy" id="361077"/>
    <lineage>
        <taxon>Eukaryota</taxon>
        <taxon>Amoebozoa</taxon>
        <taxon>Evosea</taxon>
        <taxon>Eumycetozoa</taxon>
        <taxon>Dictyostelia</taxon>
        <taxon>Dictyosteliales</taxon>
        <taxon>Raperosteliaceae</taxon>
        <taxon>Tieghemostelium</taxon>
    </lineage>
</organism>
<evidence type="ECO:0000313" key="1">
    <source>
        <dbReference type="EMBL" id="KYQ94213.1"/>
    </source>
</evidence>
<evidence type="ECO:0000313" key="2">
    <source>
        <dbReference type="Proteomes" id="UP000076078"/>
    </source>
</evidence>
<dbReference type="InterPro" id="IPR032675">
    <property type="entry name" value="LRR_dom_sf"/>
</dbReference>
<proteinExistence type="predicted"/>
<keyword evidence="2" id="KW-1185">Reference proteome</keyword>
<reference evidence="1 2" key="1">
    <citation type="submission" date="2015-12" db="EMBL/GenBank/DDBJ databases">
        <title>Dictyostelia acquired genes for synthesis and detection of signals that induce cell-type specialization by lateral gene transfer from prokaryotes.</title>
        <authorList>
            <person name="Gloeckner G."/>
            <person name="Schaap P."/>
        </authorList>
    </citation>
    <scope>NUCLEOTIDE SEQUENCE [LARGE SCALE GENOMIC DNA]</scope>
    <source>
        <strain evidence="1 2">TK</strain>
    </source>
</reference>
<dbReference type="Gene3D" id="3.80.10.10">
    <property type="entry name" value="Ribonuclease Inhibitor"/>
    <property type="match status" value="1"/>
</dbReference>
<dbReference type="InParanoid" id="A0A151ZJQ9"/>
<dbReference type="EMBL" id="LODT01000022">
    <property type="protein sequence ID" value="KYQ94213.1"/>
    <property type="molecule type" value="Genomic_DNA"/>
</dbReference>
<dbReference type="FunCoup" id="A0A151ZJQ9">
    <property type="interactions" value="8"/>
</dbReference>
<accession>A0A151ZJQ9</accession>
<comment type="caution">
    <text evidence="1">The sequence shown here is derived from an EMBL/GenBank/DDBJ whole genome shotgun (WGS) entry which is preliminary data.</text>
</comment>
<protein>
    <submittedName>
        <fullName evidence="1">Uncharacterized protein</fullName>
    </submittedName>
</protein>
<dbReference type="AlphaFoldDB" id="A0A151ZJQ9"/>
<sequence>MHPSVTLPHYILKNILEYIVNQCTETEYVLGFLKKYTLISKEWNSKIIPSLVMTRDLVQPHVHSPRPSYVNFLIELLKLSDKMNWDFCNLHYSEKYKGLPSTMNPRISSVDIGQQLELIPIFYNRFPNLRQMKFQNMKEELSDLHNMLVKFETERESKNLKPIELHLHYQGYISYYNGFQRYESIPLDIIFGNTDFYKVTFDSIMLVQSNHFPPTLPYTPNRIVEINLDIVKIDKPLLDTIIDLSSHCKKFSIRDLIIIPNVSFDTVLEKLAKSNMVLESLSVSTPEEVTIQTLIAFINHINTKELSLLFDIVKVENEEFIHKAIITNNTIKSIGYMLLGGLNGYNFNLYDKWQNRDKLENISIQNSMDNVHEYAHEMVSMKSVVLGQGYNRQGIDKLLRMNLPNLTNFEFTQSKHIRFPVETLVENRYIQSITCYNGILLNEFLLIINSKEMVSLSKLDVLNISFSNQIQNQNDMISFIHAIRMNNKLTHLTIVGDSLFRNDEIYNNYKIYLEILFHNKTLQKFILPGQNFPKLIRWHLIKFEKMLKANNTILHLRLLPSNNYHLDSKHETDLFNLFDFVMSNQIILPHYLIKNILLYLLNQSTEIEYIYSFIKKFTLVSKEWNIKIIPVLQLSREVVPIRSFSPRPSYVDILEKLIRLSKRSGWNFTLPYSDNAGDLSKLDIKVSSHVSSLSVSIASPPFFSLPSIIKKFPRIKTVHLYTTSMVYINSSYIQIIKKCNENRQLQNLEPIQFELNLEPTLAIYKPLQTLDIIFGCQNFQKVSIYSIILSESINPMQFLDYSPNGIVELVLSHIKVDKWLLDLIINLSPQCKVLVIKEIILNPRDTRFDGVLEKIEESPNVFESLTISTKEHVSYETLISFLNNVKTSEISLIIDRIELDVQDDFFVSTICNSYVKSIGYMVLGGLGGSFFNLYNIWNNRVNLEQVTLQVAMDQINLHANELISLKKLVLGNGYNQLGIESLLQMNIPNLTELEFSQTKHHRIPFIALLSNMNLQSITCSSDIYMSELILILKSNHLVNLRKIEAKNIDFTNEIRSYDDLTLLIVAIKYNTNITHLSLSGTPFVIPKIMNYDMYQFYLDILFTNLTLQKLSLPNQYKPLTERHYQQFKTMLSINHTILHINLYPSEYIPVVNSKDTELKLFNLFGIYNVNIIKSTLE</sequence>
<gene>
    <name evidence="1" type="ORF">DLAC_04507</name>
</gene>